<comment type="similarity">
    <text evidence="1">Belongs to the nitroreductase family.</text>
</comment>
<accession>A0A450ZS75</accession>
<keyword evidence="2" id="KW-0560">Oxidoreductase</keyword>
<evidence type="ECO:0000313" key="6">
    <source>
        <dbReference type="EMBL" id="VFK62955.1"/>
    </source>
</evidence>
<organism evidence="4">
    <name type="scientific">Candidatus Kentrum sp. TUN</name>
    <dbReference type="NCBI Taxonomy" id="2126343"/>
    <lineage>
        <taxon>Bacteria</taxon>
        <taxon>Pseudomonadati</taxon>
        <taxon>Pseudomonadota</taxon>
        <taxon>Gammaproteobacteria</taxon>
        <taxon>Candidatus Kentrum</taxon>
    </lineage>
</organism>
<reference evidence="4" key="1">
    <citation type="submission" date="2019-02" db="EMBL/GenBank/DDBJ databases">
        <authorList>
            <person name="Gruber-Vodicka R. H."/>
            <person name="Seah K. B. B."/>
        </authorList>
    </citation>
    <scope>NUCLEOTIDE SEQUENCE</scope>
    <source>
        <strain evidence="5">BECK_BY1</strain>
        <strain evidence="6">BECK_BY2</strain>
        <strain evidence="4">BECK_BY3</strain>
    </source>
</reference>
<gene>
    <name evidence="5" type="ORF">BECKTUN1418D_GA0071000_10965</name>
    <name evidence="6" type="ORF">BECKTUN1418E_GA0071001_10896</name>
    <name evidence="4" type="ORF">BECKTUN1418F_GA0071002_10926</name>
</gene>
<evidence type="ECO:0000313" key="4">
    <source>
        <dbReference type="EMBL" id="VFK56629.1"/>
    </source>
</evidence>
<dbReference type="Pfam" id="PF00881">
    <property type="entry name" value="Nitroreductase"/>
    <property type="match status" value="1"/>
</dbReference>
<evidence type="ECO:0000256" key="1">
    <source>
        <dbReference type="ARBA" id="ARBA00007118"/>
    </source>
</evidence>
<evidence type="ECO:0000313" key="5">
    <source>
        <dbReference type="EMBL" id="VFK59153.1"/>
    </source>
</evidence>
<dbReference type="EMBL" id="CAADFY010000092">
    <property type="protein sequence ID" value="VFK56629.1"/>
    <property type="molecule type" value="Genomic_DNA"/>
</dbReference>
<dbReference type="InterPro" id="IPR000415">
    <property type="entry name" value="Nitroreductase-like"/>
</dbReference>
<dbReference type="SUPFAM" id="SSF55469">
    <property type="entry name" value="FMN-dependent nitroreductase-like"/>
    <property type="match status" value="1"/>
</dbReference>
<dbReference type="PANTHER" id="PTHR43673">
    <property type="entry name" value="NAD(P)H NITROREDUCTASE YDGI-RELATED"/>
    <property type="match status" value="1"/>
</dbReference>
<dbReference type="EMBL" id="CAADFX010000096">
    <property type="protein sequence ID" value="VFK59153.1"/>
    <property type="molecule type" value="Genomic_DNA"/>
</dbReference>
<feature type="domain" description="Nitroreductase" evidence="3">
    <location>
        <begin position="8"/>
        <end position="183"/>
    </location>
</feature>
<dbReference type="Gene3D" id="3.40.109.10">
    <property type="entry name" value="NADH Oxidase"/>
    <property type="match status" value="1"/>
</dbReference>
<sequence length="201" mass="22464">MLTTKEAIEKRRSIRRFKSTPVPQEHLLELVESAKLAPSGCNAQPWRFKIVSDQDTKEKLAHVAFDQSSIVEAPVVIVCCADIGGYLDSAVSGVQDLGRIGAIEERLVSITEKRTNTLVKRPIEQVWSTIAFNVAIAIEHMVLRALDFGLGTCWIKLFDGPEVNSMFGWDDRIYTVTLLPIGYPAENPPQRKRMSVQSLLL</sequence>
<dbReference type="GO" id="GO:0016491">
    <property type="term" value="F:oxidoreductase activity"/>
    <property type="evidence" value="ECO:0007669"/>
    <property type="project" value="UniProtKB-KW"/>
</dbReference>
<dbReference type="AlphaFoldDB" id="A0A450ZS75"/>
<dbReference type="EMBL" id="CAADFV010000089">
    <property type="protein sequence ID" value="VFK62955.1"/>
    <property type="molecule type" value="Genomic_DNA"/>
</dbReference>
<protein>
    <submittedName>
        <fullName evidence="4">Nitroreductase</fullName>
    </submittedName>
</protein>
<evidence type="ECO:0000256" key="2">
    <source>
        <dbReference type="ARBA" id="ARBA00023002"/>
    </source>
</evidence>
<dbReference type="InterPro" id="IPR029479">
    <property type="entry name" value="Nitroreductase"/>
</dbReference>
<dbReference type="PANTHER" id="PTHR43673:SF10">
    <property type="entry name" value="NADH DEHYDROGENASE_NAD(P)H NITROREDUCTASE XCC3605-RELATED"/>
    <property type="match status" value="1"/>
</dbReference>
<name>A0A450ZS75_9GAMM</name>
<proteinExistence type="inferred from homology"/>
<evidence type="ECO:0000259" key="3">
    <source>
        <dbReference type="Pfam" id="PF00881"/>
    </source>
</evidence>